<dbReference type="EMBL" id="CP059572">
    <property type="protein sequence ID" value="QXJ22548.1"/>
    <property type="molecule type" value="Genomic_DNA"/>
</dbReference>
<keyword evidence="7" id="KW-1185">Reference proteome</keyword>
<gene>
    <name evidence="6" type="ORF">AGRA3207_003565</name>
</gene>
<sequence>MTANEPVLWSKLSTTEIRDAVQRAHATVIWPIGATEQHGPHLPVDVDHVLAASIAERVSARTGIPVLPTLPITSSWYWRGWPGTLSISAATLGAVLLEVCSGLAASGVRRLILLNAHGGNIPALMEFPDRASQAVPDLAVRVLHWWEASPRVTALANRDTAPGDGGYRVTHANVGETSLYMALDAGTVRLDRIDAEPDLDAVPRFYFRPTAEFSPNGVFGHPSGATPEQGRELLKIVIDDIVALTERAAAEMLADGA</sequence>
<accession>A0ABX8QV78</accession>
<evidence type="ECO:0000256" key="3">
    <source>
        <dbReference type="ARBA" id="ARBA00022801"/>
    </source>
</evidence>
<dbReference type="PANTHER" id="PTHR35005:SF1">
    <property type="entry name" value="2-AMINO-5-FORMYLAMINO-6-RIBOSYLAMINOPYRIMIDIN-4(3H)-ONE 5'-MONOPHOSPHATE DEFORMYLASE"/>
    <property type="match status" value="1"/>
</dbReference>
<reference evidence="6" key="1">
    <citation type="submission" date="2020-07" db="EMBL/GenBank/DDBJ databases">
        <authorList>
            <person name="Tarantini F.S."/>
            <person name="Hong K.W."/>
            <person name="Chan K.G."/>
        </authorList>
    </citation>
    <scope>NUCLEOTIDE SEQUENCE</scope>
    <source>
        <strain evidence="6">32-07</strain>
    </source>
</reference>
<keyword evidence="2" id="KW-0479">Metal-binding</keyword>
<organism evidence="6 7">
    <name type="scientific">Actinomadura graeca</name>
    <dbReference type="NCBI Taxonomy" id="2750812"/>
    <lineage>
        <taxon>Bacteria</taxon>
        <taxon>Bacillati</taxon>
        <taxon>Actinomycetota</taxon>
        <taxon>Actinomycetes</taxon>
        <taxon>Streptosporangiales</taxon>
        <taxon>Thermomonosporaceae</taxon>
        <taxon>Actinomadura</taxon>
    </lineage>
</organism>
<dbReference type="Pfam" id="PF02633">
    <property type="entry name" value="Creatininase"/>
    <property type="match status" value="1"/>
</dbReference>
<evidence type="ECO:0000256" key="1">
    <source>
        <dbReference type="ARBA" id="ARBA00001947"/>
    </source>
</evidence>
<dbReference type="RefSeq" id="WP_231335818.1">
    <property type="nucleotide sequence ID" value="NZ_CP059572.1"/>
</dbReference>
<dbReference type="Proteomes" id="UP001049518">
    <property type="component" value="Chromosome"/>
</dbReference>
<dbReference type="InterPro" id="IPR003785">
    <property type="entry name" value="Creatininase/forma_Hydrolase"/>
</dbReference>
<evidence type="ECO:0000256" key="5">
    <source>
        <dbReference type="ARBA" id="ARBA00024029"/>
    </source>
</evidence>
<comment type="similarity">
    <text evidence="5">Belongs to the creatininase superfamily.</text>
</comment>
<evidence type="ECO:0000256" key="2">
    <source>
        <dbReference type="ARBA" id="ARBA00022723"/>
    </source>
</evidence>
<dbReference type="SUPFAM" id="SSF102215">
    <property type="entry name" value="Creatininase"/>
    <property type="match status" value="1"/>
</dbReference>
<keyword evidence="3" id="KW-0378">Hydrolase</keyword>
<dbReference type="PANTHER" id="PTHR35005">
    <property type="entry name" value="3-DEHYDRO-SCYLLO-INOSOSE HYDROLASE"/>
    <property type="match status" value="1"/>
</dbReference>
<protein>
    <submittedName>
        <fullName evidence="6">Creatininase family protein</fullName>
    </submittedName>
</protein>
<evidence type="ECO:0000313" key="6">
    <source>
        <dbReference type="EMBL" id="QXJ22548.1"/>
    </source>
</evidence>
<comment type="cofactor">
    <cofactor evidence="1">
        <name>Zn(2+)</name>
        <dbReference type="ChEBI" id="CHEBI:29105"/>
    </cofactor>
</comment>
<keyword evidence="4" id="KW-0862">Zinc</keyword>
<evidence type="ECO:0000256" key="4">
    <source>
        <dbReference type="ARBA" id="ARBA00022833"/>
    </source>
</evidence>
<name>A0ABX8QV78_9ACTN</name>
<proteinExistence type="inferred from homology"/>
<dbReference type="Gene3D" id="3.40.50.10310">
    <property type="entry name" value="Creatininase"/>
    <property type="match status" value="1"/>
</dbReference>
<dbReference type="InterPro" id="IPR024087">
    <property type="entry name" value="Creatininase-like_sf"/>
</dbReference>
<evidence type="ECO:0000313" key="7">
    <source>
        <dbReference type="Proteomes" id="UP001049518"/>
    </source>
</evidence>